<evidence type="ECO:0000313" key="1">
    <source>
        <dbReference type="EMBL" id="GAI89601.1"/>
    </source>
</evidence>
<proteinExistence type="predicted"/>
<dbReference type="AlphaFoldDB" id="X1TE18"/>
<reference evidence="1" key="1">
    <citation type="journal article" date="2014" name="Front. Microbiol.">
        <title>High frequency of phylogenetically diverse reductive dehalogenase-homologous genes in deep subseafloor sedimentary metagenomes.</title>
        <authorList>
            <person name="Kawai M."/>
            <person name="Futagami T."/>
            <person name="Toyoda A."/>
            <person name="Takaki Y."/>
            <person name="Nishi S."/>
            <person name="Hori S."/>
            <person name="Arai W."/>
            <person name="Tsubouchi T."/>
            <person name="Morono Y."/>
            <person name="Uchiyama I."/>
            <person name="Ito T."/>
            <person name="Fujiyama A."/>
            <person name="Inagaki F."/>
            <person name="Takami H."/>
        </authorList>
    </citation>
    <scope>NUCLEOTIDE SEQUENCE</scope>
    <source>
        <strain evidence="1">Expedition CK06-06</strain>
    </source>
</reference>
<name>X1TE18_9ZZZZ</name>
<organism evidence="1">
    <name type="scientific">marine sediment metagenome</name>
    <dbReference type="NCBI Taxonomy" id="412755"/>
    <lineage>
        <taxon>unclassified sequences</taxon>
        <taxon>metagenomes</taxon>
        <taxon>ecological metagenomes</taxon>
    </lineage>
</organism>
<gene>
    <name evidence="1" type="ORF">S12H4_32300</name>
</gene>
<sequence>MKYADEQLGGVTNLNVSREIATFSRNHIIPDVGAKVEEAGYSFHRYIVGSPFNEGRLRYSTTKINDGRQSFGIYNTFSFILEGKRYGDVTNMLQRRTQAQLAAMLAFLEVIDNARKDILAITESTRELLKQAVATTENEEVVIQMDYFPDSTRKVVRFPIFNFHTWRTEEKDLAPFEPLVKPKKSITKPAAYIFSRKEKRLIDLLAKHQITMYQLKKSTDLAVEGYRLRHISVRQEEGKELVNVDAHPFQHTATFR</sequence>
<feature type="non-terminal residue" evidence="1">
    <location>
        <position position="256"/>
    </location>
</feature>
<protein>
    <submittedName>
        <fullName evidence="1">Uncharacterized protein</fullName>
    </submittedName>
</protein>
<accession>X1TE18</accession>
<comment type="caution">
    <text evidence="1">The sequence shown here is derived from an EMBL/GenBank/DDBJ whole genome shotgun (WGS) entry which is preliminary data.</text>
</comment>
<dbReference type="EMBL" id="BARW01018930">
    <property type="protein sequence ID" value="GAI89601.1"/>
    <property type="molecule type" value="Genomic_DNA"/>
</dbReference>